<keyword evidence="10" id="KW-1185">Reference proteome</keyword>
<dbReference type="InterPro" id="IPR001853">
    <property type="entry name" value="DSBA-like_thioredoxin_dom"/>
</dbReference>
<evidence type="ECO:0000313" key="9">
    <source>
        <dbReference type="Proteomes" id="UP000230605"/>
    </source>
</evidence>
<evidence type="ECO:0000259" key="6">
    <source>
        <dbReference type="Pfam" id="PF01323"/>
    </source>
</evidence>
<evidence type="ECO:0000313" key="8">
    <source>
        <dbReference type="EMBL" id="WPB08051.1"/>
    </source>
</evidence>
<name>A0A2G5HDW1_CERBT</name>
<sequence>MAQSHGSGNGKLTLYVDLISPFAYMAYWLTRNSPAFTSSSIQITYIPILLGGVMAACNNQPPLNITNKKDWINLERTRTASMLRIPISSSTPNPFPQSTVNAQRALCYLYSQKSQTELIKALDVLYEAFWVKCVSPISDLKNLEQILGKAFGEEEVKEILQGIKSEEAKATLKKNSDEAFQEGCFGLPWWVATNGKGEKERFWGVDHVGQVLDHLGVEVNAEDGRYRSML</sequence>
<feature type="domain" description="DSBA-like thioredoxin" evidence="6">
    <location>
        <begin position="12"/>
        <end position="215"/>
    </location>
</feature>
<dbReference type="InterPro" id="IPR014440">
    <property type="entry name" value="HCCAis_GSTk"/>
</dbReference>
<dbReference type="PIRSF" id="PIRSF006386">
    <property type="entry name" value="HCCAis_GSTk"/>
    <property type="match status" value="1"/>
</dbReference>
<dbReference type="GO" id="GO:0005777">
    <property type="term" value="C:peroxisome"/>
    <property type="evidence" value="ECO:0007669"/>
    <property type="project" value="TreeGrafter"/>
</dbReference>
<comment type="similarity">
    <text evidence="1 4">Belongs to the GST superfamily. Kappa family.</text>
</comment>
<reference evidence="7 9" key="1">
    <citation type="submission" date="2015-10" db="EMBL/GenBank/DDBJ databases">
        <title>The cercosporin biosynthetic gene cluster was horizontally transferred to several fungal lineages and shown to be expanded in Cercospora beticola based on microsynteny with recipient genomes.</title>
        <authorList>
            <person name="De Jonge R."/>
            <person name="Ebert M.K."/>
            <person name="Suttle J.C."/>
            <person name="Jurick Ii W.M."/>
            <person name="Secor G.A."/>
            <person name="Thomma B.P."/>
            <person name="Van De Peer Y."/>
            <person name="Bolton M.D."/>
        </authorList>
    </citation>
    <scope>NUCLEOTIDE SEQUENCE [LARGE SCALE GENOMIC DNA]</scope>
    <source>
        <strain evidence="7 9">09-40</strain>
    </source>
</reference>
<dbReference type="GO" id="GO:0004364">
    <property type="term" value="F:glutathione transferase activity"/>
    <property type="evidence" value="ECO:0007669"/>
    <property type="project" value="UniProtKB-UniRule"/>
</dbReference>
<evidence type="ECO:0000256" key="5">
    <source>
        <dbReference type="PIRSR" id="PIRSR006386-1"/>
    </source>
</evidence>
<dbReference type="Proteomes" id="UP000230605">
    <property type="component" value="Chromosome 9"/>
</dbReference>
<protein>
    <recommendedName>
        <fullName evidence="4">Glutathione S-transferase kappa</fullName>
        <ecNumber evidence="4">2.5.1.18</ecNumber>
    </recommendedName>
</protein>
<evidence type="ECO:0000313" key="7">
    <source>
        <dbReference type="EMBL" id="PIA90463.1"/>
    </source>
</evidence>
<dbReference type="OrthoDB" id="4664297at2759"/>
<feature type="active site" description="Nucleophile" evidence="5">
    <location>
        <position position="20"/>
    </location>
</feature>
<comment type="catalytic activity">
    <reaction evidence="3 4">
        <text>RX + glutathione = an S-substituted glutathione + a halide anion + H(+)</text>
        <dbReference type="Rhea" id="RHEA:16437"/>
        <dbReference type="ChEBI" id="CHEBI:15378"/>
        <dbReference type="ChEBI" id="CHEBI:16042"/>
        <dbReference type="ChEBI" id="CHEBI:17792"/>
        <dbReference type="ChEBI" id="CHEBI:57925"/>
        <dbReference type="ChEBI" id="CHEBI:90779"/>
        <dbReference type="EC" id="2.5.1.18"/>
    </reaction>
</comment>
<reference evidence="8 10" key="2">
    <citation type="submission" date="2023-09" db="EMBL/GenBank/DDBJ databases">
        <title>Complete-Gapless Cercospora beticola genome.</title>
        <authorList>
            <person name="Wyatt N.A."/>
            <person name="Spanner R.E."/>
            <person name="Bolton M.D."/>
        </authorList>
    </citation>
    <scope>NUCLEOTIDE SEQUENCE [LARGE SCALE GENOMIC DNA]</scope>
    <source>
        <strain evidence="8">Cb09-40</strain>
    </source>
</reference>
<dbReference type="GO" id="GO:0005739">
    <property type="term" value="C:mitochondrion"/>
    <property type="evidence" value="ECO:0007669"/>
    <property type="project" value="TreeGrafter"/>
</dbReference>
<dbReference type="InterPro" id="IPR051924">
    <property type="entry name" value="GST_Kappa/NadH"/>
</dbReference>
<dbReference type="PANTHER" id="PTHR42943:SF2">
    <property type="entry name" value="GLUTATHIONE S-TRANSFERASE KAPPA 1"/>
    <property type="match status" value="1"/>
</dbReference>
<dbReference type="InterPro" id="IPR036249">
    <property type="entry name" value="Thioredoxin-like_sf"/>
</dbReference>
<dbReference type="Proteomes" id="UP001302367">
    <property type="component" value="Chromosome 9"/>
</dbReference>
<proteinExistence type="inferred from homology"/>
<evidence type="ECO:0000313" key="10">
    <source>
        <dbReference type="Proteomes" id="UP001302367"/>
    </source>
</evidence>
<accession>A0A2G5HDW1</accession>
<dbReference type="EC" id="2.5.1.18" evidence="4"/>
<dbReference type="Pfam" id="PF01323">
    <property type="entry name" value="DSBA"/>
    <property type="match status" value="1"/>
</dbReference>
<dbReference type="AlphaFoldDB" id="A0A2G5HDW1"/>
<gene>
    <name evidence="7" type="ORF">CB0940_11219</name>
    <name evidence="8" type="ORF">RHO25_012715</name>
</gene>
<dbReference type="SUPFAM" id="SSF52833">
    <property type="entry name" value="Thioredoxin-like"/>
    <property type="match status" value="1"/>
</dbReference>
<dbReference type="GO" id="GO:0006749">
    <property type="term" value="P:glutathione metabolic process"/>
    <property type="evidence" value="ECO:0007669"/>
    <property type="project" value="TreeGrafter"/>
</dbReference>
<organism evidence="7 9">
    <name type="scientific">Cercospora beticola</name>
    <name type="common">Sugarbeet leaf spot fungus</name>
    <dbReference type="NCBI Taxonomy" id="122368"/>
    <lineage>
        <taxon>Eukaryota</taxon>
        <taxon>Fungi</taxon>
        <taxon>Dikarya</taxon>
        <taxon>Ascomycota</taxon>
        <taxon>Pezizomycotina</taxon>
        <taxon>Dothideomycetes</taxon>
        <taxon>Dothideomycetidae</taxon>
        <taxon>Mycosphaerellales</taxon>
        <taxon>Mycosphaerellaceae</taxon>
        <taxon>Cercospora</taxon>
    </lineage>
</organism>
<dbReference type="FunFam" id="3.40.30.10:FF:000096">
    <property type="entry name" value="Glutathione S-transferase kappa"/>
    <property type="match status" value="1"/>
</dbReference>
<dbReference type="EMBL" id="CP134192">
    <property type="protein sequence ID" value="WPB08051.1"/>
    <property type="molecule type" value="Genomic_DNA"/>
</dbReference>
<dbReference type="EMBL" id="LKMD01000107">
    <property type="protein sequence ID" value="PIA90463.1"/>
    <property type="molecule type" value="Genomic_DNA"/>
</dbReference>
<keyword evidence="2 4" id="KW-0808">Transferase</keyword>
<dbReference type="GO" id="GO:0004602">
    <property type="term" value="F:glutathione peroxidase activity"/>
    <property type="evidence" value="ECO:0007669"/>
    <property type="project" value="TreeGrafter"/>
</dbReference>
<dbReference type="Gene3D" id="3.40.30.10">
    <property type="entry name" value="Glutaredoxin"/>
    <property type="match status" value="1"/>
</dbReference>
<evidence type="ECO:0000256" key="4">
    <source>
        <dbReference type="PIRNR" id="PIRNR006386"/>
    </source>
</evidence>
<dbReference type="PANTHER" id="PTHR42943">
    <property type="entry name" value="GLUTATHIONE S-TRANSFERASE KAPPA"/>
    <property type="match status" value="1"/>
</dbReference>
<evidence type="ECO:0000256" key="3">
    <source>
        <dbReference type="ARBA" id="ARBA00047960"/>
    </source>
</evidence>
<evidence type="ECO:0000256" key="2">
    <source>
        <dbReference type="ARBA" id="ARBA00022679"/>
    </source>
</evidence>
<evidence type="ECO:0000256" key="1">
    <source>
        <dbReference type="ARBA" id="ARBA00006494"/>
    </source>
</evidence>